<dbReference type="STRING" id="679926.Mpet_2361"/>
<dbReference type="PANTHER" id="PTHR10344">
    <property type="entry name" value="THYMIDYLATE KINASE"/>
    <property type="match status" value="1"/>
</dbReference>
<evidence type="ECO:0000256" key="5">
    <source>
        <dbReference type="ARBA" id="ARBA00022727"/>
    </source>
</evidence>
<feature type="domain" description="Thymidylate kinase-like" evidence="12">
    <location>
        <begin position="5"/>
        <end position="187"/>
    </location>
</feature>
<dbReference type="HOGENOM" id="CLU_049131_0_2_2"/>
<dbReference type="KEGG" id="mpi:Mpet_2361"/>
<evidence type="ECO:0000313" key="14">
    <source>
        <dbReference type="Proteomes" id="UP000006565"/>
    </source>
</evidence>
<dbReference type="EMBL" id="CP002117">
    <property type="protein sequence ID" value="ADN37108.1"/>
    <property type="molecule type" value="Genomic_DNA"/>
</dbReference>
<organism evidence="13 14">
    <name type="scientific">Methanolacinia petrolearia (strain DSM 11571 / OCM 486 / SEBR 4847)</name>
    <name type="common">Methanoplanus petrolearius</name>
    <dbReference type="NCBI Taxonomy" id="679926"/>
    <lineage>
        <taxon>Archaea</taxon>
        <taxon>Methanobacteriati</taxon>
        <taxon>Methanobacteriota</taxon>
        <taxon>Stenosarchaea group</taxon>
        <taxon>Methanomicrobia</taxon>
        <taxon>Methanomicrobiales</taxon>
        <taxon>Methanomicrobiaceae</taxon>
        <taxon>Methanolacinia</taxon>
    </lineage>
</organism>
<name>E1RDS1_METP4</name>
<dbReference type="Gene3D" id="3.40.50.300">
    <property type="entry name" value="P-loop containing nucleotide triphosphate hydrolases"/>
    <property type="match status" value="1"/>
</dbReference>
<feature type="binding site" evidence="11">
    <location>
        <begin position="7"/>
        <end position="14"/>
    </location>
    <ligand>
        <name>ATP</name>
        <dbReference type="ChEBI" id="CHEBI:30616"/>
    </ligand>
</feature>
<dbReference type="CDD" id="cd01672">
    <property type="entry name" value="TMPK"/>
    <property type="match status" value="1"/>
</dbReference>
<sequence>MLITIEGIDGTGKSTLVENLKGLLSDLDPVFTREPGSTWIGEAVRRGIAEGIDPVAEALLFTADHAAHLETVIRPQLEEGRIIISDRYSDSRYAYQASTLKGILPDPMKWMKSIHEGWTIVPELTFLLVIPVEDAVERLNKNRTHQEHFECASTLEEVKNNYLVLAEEDPERFILVDASLDTDEIAEFVAGEIRKKAESKNKSKKR</sequence>
<dbReference type="NCBIfam" id="TIGR00041">
    <property type="entry name" value="DTMP_kinase"/>
    <property type="match status" value="1"/>
</dbReference>
<keyword evidence="4 11" id="KW-0808">Transferase</keyword>
<dbReference type="AlphaFoldDB" id="E1RDS1"/>
<evidence type="ECO:0000256" key="10">
    <source>
        <dbReference type="ARBA" id="ARBA00048743"/>
    </source>
</evidence>
<evidence type="ECO:0000256" key="4">
    <source>
        <dbReference type="ARBA" id="ARBA00022679"/>
    </source>
</evidence>
<dbReference type="GO" id="GO:0004798">
    <property type="term" value="F:dTMP kinase activity"/>
    <property type="evidence" value="ECO:0007669"/>
    <property type="project" value="UniProtKB-UniRule"/>
</dbReference>
<accession>E1RDS1</accession>
<evidence type="ECO:0000256" key="9">
    <source>
        <dbReference type="ARBA" id="ARBA00029962"/>
    </source>
</evidence>
<dbReference type="Proteomes" id="UP000006565">
    <property type="component" value="Chromosome"/>
</dbReference>
<comment type="catalytic activity">
    <reaction evidence="10 11">
        <text>dTMP + ATP = dTDP + ADP</text>
        <dbReference type="Rhea" id="RHEA:13517"/>
        <dbReference type="ChEBI" id="CHEBI:30616"/>
        <dbReference type="ChEBI" id="CHEBI:58369"/>
        <dbReference type="ChEBI" id="CHEBI:63528"/>
        <dbReference type="ChEBI" id="CHEBI:456216"/>
        <dbReference type="EC" id="2.7.4.9"/>
    </reaction>
</comment>
<evidence type="ECO:0000256" key="1">
    <source>
        <dbReference type="ARBA" id="ARBA00009776"/>
    </source>
</evidence>
<dbReference type="OrthoDB" id="43083at2157"/>
<evidence type="ECO:0000256" key="3">
    <source>
        <dbReference type="ARBA" id="ARBA00013355"/>
    </source>
</evidence>
<keyword evidence="14" id="KW-1185">Reference proteome</keyword>
<comment type="similarity">
    <text evidence="1 11">Belongs to the thymidylate kinase family.</text>
</comment>
<dbReference type="eggNOG" id="arCOG01891">
    <property type="taxonomic scope" value="Archaea"/>
</dbReference>
<keyword evidence="6 11" id="KW-0547">Nucleotide-binding</keyword>
<dbReference type="HAMAP" id="MF_00165">
    <property type="entry name" value="Thymidylate_kinase"/>
    <property type="match status" value="1"/>
</dbReference>
<keyword evidence="8 11" id="KW-0067">ATP-binding</keyword>
<evidence type="ECO:0000256" key="7">
    <source>
        <dbReference type="ARBA" id="ARBA00022777"/>
    </source>
</evidence>
<protein>
    <recommendedName>
        <fullName evidence="3 11">Probable thymidylate kinase</fullName>
        <ecNumber evidence="2 11">2.7.4.9</ecNumber>
    </recommendedName>
    <alternativeName>
        <fullName evidence="9 11">dTMP kinase</fullName>
    </alternativeName>
</protein>
<evidence type="ECO:0000256" key="6">
    <source>
        <dbReference type="ARBA" id="ARBA00022741"/>
    </source>
</evidence>
<evidence type="ECO:0000259" key="12">
    <source>
        <dbReference type="Pfam" id="PF02223"/>
    </source>
</evidence>
<evidence type="ECO:0000256" key="2">
    <source>
        <dbReference type="ARBA" id="ARBA00012980"/>
    </source>
</evidence>
<evidence type="ECO:0000256" key="8">
    <source>
        <dbReference type="ARBA" id="ARBA00022840"/>
    </source>
</evidence>
<keyword evidence="5 11" id="KW-0545">Nucleotide biosynthesis</keyword>
<dbReference type="InterPro" id="IPR027417">
    <property type="entry name" value="P-loop_NTPase"/>
</dbReference>
<dbReference type="RefSeq" id="WP_013330285.1">
    <property type="nucleotide sequence ID" value="NC_014507.1"/>
</dbReference>
<keyword evidence="7 11" id="KW-0418">Kinase</keyword>
<reference evidence="13 14" key="1">
    <citation type="journal article" date="2010" name="Stand. Genomic Sci.">
        <title>Complete genome sequence of Methanoplanus petrolearius type strain (SEBR 4847).</title>
        <authorList>
            <person name="Brambilla E."/>
            <person name="Djao O.D."/>
            <person name="Daligault H."/>
            <person name="Lapidus A."/>
            <person name="Lucas S."/>
            <person name="Hammon N."/>
            <person name="Nolan M."/>
            <person name="Tice H."/>
            <person name="Cheng J.F."/>
            <person name="Han C."/>
            <person name="Tapia R."/>
            <person name="Goodwin L."/>
            <person name="Pitluck S."/>
            <person name="Liolios K."/>
            <person name="Ivanova N."/>
            <person name="Mavromatis K."/>
            <person name="Mikhailova N."/>
            <person name="Pati A."/>
            <person name="Chen A."/>
            <person name="Palaniappan K."/>
            <person name="Land M."/>
            <person name="Hauser L."/>
            <person name="Chang Y.J."/>
            <person name="Jeffries C.D."/>
            <person name="Rohde M."/>
            <person name="Spring S."/>
            <person name="Sikorski J."/>
            <person name="Goker M."/>
            <person name="Woyke T."/>
            <person name="Bristow J."/>
            <person name="Eisen J.A."/>
            <person name="Markowitz V."/>
            <person name="Hugenholtz P."/>
            <person name="Kyrpides N.C."/>
            <person name="Klenk H.P."/>
        </authorList>
    </citation>
    <scope>NUCLEOTIDE SEQUENCE [LARGE SCALE GENOMIC DNA]</scope>
    <source>
        <strain evidence="14">DSM 11571 / OCM 486 / SEBR 4847</strain>
    </source>
</reference>
<evidence type="ECO:0000256" key="11">
    <source>
        <dbReference type="HAMAP-Rule" id="MF_00165"/>
    </source>
</evidence>
<dbReference type="GO" id="GO:0006233">
    <property type="term" value="P:dTDP biosynthetic process"/>
    <property type="evidence" value="ECO:0007669"/>
    <property type="project" value="InterPro"/>
</dbReference>
<dbReference type="GeneID" id="9744853"/>
<dbReference type="PANTHER" id="PTHR10344:SF4">
    <property type="entry name" value="UMP-CMP KINASE 2, MITOCHONDRIAL"/>
    <property type="match status" value="1"/>
</dbReference>
<dbReference type="SUPFAM" id="SSF52540">
    <property type="entry name" value="P-loop containing nucleoside triphosphate hydrolases"/>
    <property type="match status" value="1"/>
</dbReference>
<gene>
    <name evidence="11" type="primary">tmk</name>
    <name evidence="13" type="ordered locus">Mpet_2361</name>
</gene>
<dbReference type="InterPro" id="IPR018094">
    <property type="entry name" value="Thymidylate_kinase"/>
</dbReference>
<dbReference type="GO" id="GO:0005524">
    <property type="term" value="F:ATP binding"/>
    <property type="evidence" value="ECO:0007669"/>
    <property type="project" value="UniProtKB-UniRule"/>
</dbReference>
<dbReference type="GO" id="GO:0006235">
    <property type="term" value="P:dTTP biosynthetic process"/>
    <property type="evidence" value="ECO:0007669"/>
    <property type="project" value="UniProtKB-UniRule"/>
</dbReference>
<proteinExistence type="inferred from homology"/>
<dbReference type="EC" id="2.7.4.9" evidence="2 11"/>
<dbReference type="Pfam" id="PF02223">
    <property type="entry name" value="Thymidylate_kin"/>
    <property type="match status" value="1"/>
</dbReference>
<dbReference type="GO" id="GO:0005737">
    <property type="term" value="C:cytoplasm"/>
    <property type="evidence" value="ECO:0007669"/>
    <property type="project" value="TreeGrafter"/>
</dbReference>
<dbReference type="GO" id="GO:0006227">
    <property type="term" value="P:dUDP biosynthetic process"/>
    <property type="evidence" value="ECO:0007669"/>
    <property type="project" value="TreeGrafter"/>
</dbReference>
<dbReference type="InterPro" id="IPR039430">
    <property type="entry name" value="Thymidylate_kin-like_dom"/>
</dbReference>
<evidence type="ECO:0000313" key="13">
    <source>
        <dbReference type="EMBL" id="ADN37108.1"/>
    </source>
</evidence>